<organism evidence="2 3">
    <name type="scientific">Heliorestis acidaminivorans</name>
    <dbReference type="NCBI Taxonomy" id="553427"/>
    <lineage>
        <taxon>Bacteria</taxon>
        <taxon>Bacillati</taxon>
        <taxon>Bacillota</taxon>
        <taxon>Clostridia</taxon>
        <taxon>Eubacteriales</taxon>
        <taxon>Heliobacteriaceae</taxon>
        <taxon>Heliorestis</taxon>
    </lineage>
</organism>
<dbReference type="Pfam" id="PF07833">
    <property type="entry name" value="Cu_amine_oxidN1"/>
    <property type="match status" value="1"/>
</dbReference>
<gene>
    <name evidence="2" type="ORF">F9B85_10550</name>
</gene>
<comment type="caution">
    <text evidence="2">The sequence shown here is derived from an EMBL/GenBank/DDBJ whole genome shotgun (WGS) entry which is preliminary data.</text>
</comment>
<dbReference type="InterPro" id="IPR036582">
    <property type="entry name" value="Mao_N_sf"/>
</dbReference>
<dbReference type="InterPro" id="IPR012854">
    <property type="entry name" value="Cu_amine_oxidase-like_N"/>
</dbReference>
<evidence type="ECO:0000259" key="1">
    <source>
        <dbReference type="Pfam" id="PF07833"/>
    </source>
</evidence>
<dbReference type="SUPFAM" id="SSF55383">
    <property type="entry name" value="Copper amine oxidase, domain N"/>
    <property type="match status" value="1"/>
</dbReference>
<name>A0A6I0EPV1_9FIRM</name>
<feature type="domain" description="Copper amine oxidase-like N-terminal" evidence="1">
    <location>
        <begin position="188"/>
        <end position="278"/>
    </location>
</feature>
<keyword evidence="3" id="KW-1185">Reference proteome</keyword>
<dbReference type="EMBL" id="WBXO01000008">
    <property type="protein sequence ID" value="KAB2951987.1"/>
    <property type="molecule type" value="Genomic_DNA"/>
</dbReference>
<dbReference type="RefSeq" id="WP_151620705.1">
    <property type="nucleotide sequence ID" value="NZ_WBXO01000008.1"/>
</dbReference>
<proteinExistence type="predicted"/>
<dbReference type="Gene3D" id="3.30.457.10">
    <property type="entry name" value="Copper amine oxidase-like, N-terminal domain"/>
    <property type="match status" value="1"/>
</dbReference>
<protein>
    <recommendedName>
        <fullName evidence="1">Copper amine oxidase-like N-terminal domain-containing protein</fullName>
    </recommendedName>
</protein>
<sequence>MRIISRSLIIGYLAFVLLASMLTTTEASWTSKAVDQKFEQAARELHLKDINKWTPDYEPPNDGTEWMIYRMGNTLMVEDSRAWRHYEDHAVISGITSSQITGYRAEVGLMYPSYDIISINGKPWRLDEERARLIKEAVASSSTGKNPETYMNKVYPKLPPDGKTTINMHLGLTATSIWTANSADATYLETSPQRIGHVLYFPANALLLLGAKVCWNDEVQAIQIFINGHDVQLKIEDDIATVNGIKTRIPKVLTNNGRALIPLDLLKHMDCSYEWTEHDFSYSSQYGYWHTVERLSITN</sequence>
<dbReference type="AlphaFoldDB" id="A0A6I0EPV1"/>
<reference evidence="2 3" key="1">
    <citation type="submission" date="2019-10" db="EMBL/GenBank/DDBJ databases">
        <title>Whole-genome sequence of the extremophile Heliorestis acidaminivorans DSM 24790.</title>
        <authorList>
            <person name="Kyndt J.A."/>
            <person name="Meyer T.E."/>
        </authorList>
    </citation>
    <scope>NUCLEOTIDE SEQUENCE [LARGE SCALE GENOMIC DNA]</scope>
    <source>
        <strain evidence="2 3">DSM 24790</strain>
    </source>
</reference>
<evidence type="ECO:0000313" key="2">
    <source>
        <dbReference type="EMBL" id="KAB2951987.1"/>
    </source>
</evidence>
<accession>A0A6I0EPV1</accession>
<dbReference type="Proteomes" id="UP000468766">
    <property type="component" value="Unassembled WGS sequence"/>
</dbReference>
<dbReference type="OrthoDB" id="2082200at2"/>
<evidence type="ECO:0000313" key="3">
    <source>
        <dbReference type="Proteomes" id="UP000468766"/>
    </source>
</evidence>